<feature type="region of interest" description="Disordered" evidence="1">
    <location>
        <begin position="210"/>
        <end position="250"/>
    </location>
</feature>
<accession>A0AAE8N746</accession>
<dbReference type="PANTHER" id="PTHR15492">
    <property type="entry name" value="CYCLIN D1-BINDING PROTEIN 1"/>
    <property type="match status" value="1"/>
</dbReference>
<evidence type="ECO:0000313" key="4">
    <source>
        <dbReference type="Proteomes" id="UP001187682"/>
    </source>
</evidence>
<dbReference type="Gene3D" id="1.20.1410.10">
    <property type="entry name" value="I/LWEQ domain"/>
    <property type="match status" value="1"/>
</dbReference>
<dbReference type="AlphaFoldDB" id="A0AAE8N746"/>
<keyword evidence="4" id="KW-1185">Reference proteome</keyword>
<evidence type="ECO:0000256" key="1">
    <source>
        <dbReference type="SAM" id="MobiDB-lite"/>
    </source>
</evidence>
<name>A0AAE8N746_9PEZI</name>
<organism evidence="3 4">
    <name type="scientific">Cephalotrichum gorgonifer</name>
    <dbReference type="NCBI Taxonomy" id="2041049"/>
    <lineage>
        <taxon>Eukaryota</taxon>
        <taxon>Fungi</taxon>
        <taxon>Dikarya</taxon>
        <taxon>Ascomycota</taxon>
        <taxon>Pezizomycotina</taxon>
        <taxon>Sordariomycetes</taxon>
        <taxon>Hypocreomycetidae</taxon>
        <taxon>Microascales</taxon>
        <taxon>Microascaceae</taxon>
        <taxon>Cephalotrichum</taxon>
    </lineage>
</organism>
<gene>
    <name evidence="3" type="ORF">DNG_10170</name>
</gene>
<dbReference type="GO" id="GO:0005634">
    <property type="term" value="C:nucleus"/>
    <property type="evidence" value="ECO:0007669"/>
    <property type="project" value="TreeGrafter"/>
</dbReference>
<dbReference type="InterPro" id="IPR049317">
    <property type="entry name" value="GCIP-like_N"/>
</dbReference>
<dbReference type="InterPro" id="IPR026907">
    <property type="entry name" value="GCIP-like"/>
</dbReference>
<sequence length="385" mass="41714">MAPQASDTAIQDLNTLVSNVVVLLTKLEATLTSLSKQTKTAATPSSSGTASDFDSLRVAHDSASLIKSHTTKLSLLIITEPFTPSAICTVLRELVSGPVPALAAAAETCDPARYTTDFSQALNSKCHFVLRDLRTFILKIPTDGKVLSDEAQRVSTDGSGKGSMAMTGLLWSICDDLMSFSQAGVSGYYIQKVEETRLTLKDIIEELKEWSEEEEDDDEDDDEPVHADFDSAVDVGDSRGNSPGPGGAAQAVLDDLMNSAGTIPRDDPDNIRGRVEICLRRLRLSMILCQAVTKRRLKAAPKFPAEDAGVVRTLERAIGSLKQLPDRFEDAAMAFYDLDPAGIDASMKVCAEEAVGVAKMLEKSWAGEKDEFTEWAEKFEVQITK</sequence>
<feature type="domain" description="Cyclin-D1-binding protein 1-like N-terminal" evidence="2">
    <location>
        <begin position="62"/>
        <end position="213"/>
    </location>
</feature>
<proteinExistence type="predicted"/>
<protein>
    <recommendedName>
        <fullName evidence="2">Cyclin-D1-binding protein 1-like N-terminal domain-containing protein</fullName>
    </recommendedName>
</protein>
<comment type="caution">
    <text evidence="3">The sequence shown here is derived from an EMBL/GenBank/DDBJ whole genome shotgun (WGS) entry which is preliminary data.</text>
</comment>
<dbReference type="Proteomes" id="UP001187682">
    <property type="component" value="Unassembled WGS sequence"/>
</dbReference>
<reference evidence="3" key="1">
    <citation type="submission" date="2018-03" db="EMBL/GenBank/DDBJ databases">
        <authorList>
            <person name="Guldener U."/>
        </authorList>
    </citation>
    <scope>NUCLEOTIDE SEQUENCE</scope>
</reference>
<evidence type="ECO:0000259" key="2">
    <source>
        <dbReference type="Pfam" id="PF13324"/>
    </source>
</evidence>
<dbReference type="Pfam" id="PF13324">
    <property type="entry name" value="GCIP_N"/>
    <property type="match status" value="1"/>
</dbReference>
<dbReference type="EMBL" id="ONZQ02000021">
    <property type="protein sequence ID" value="SPO07476.1"/>
    <property type="molecule type" value="Genomic_DNA"/>
</dbReference>
<feature type="compositionally biased region" description="Acidic residues" evidence="1">
    <location>
        <begin position="211"/>
        <end position="223"/>
    </location>
</feature>
<dbReference type="PANTHER" id="PTHR15492:SF1">
    <property type="entry name" value="CYCLIN-D1-BINDING PROTEIN 1"/>
    <property type="match status" value="1"/>
</dbReference>
<evidence type="ECO:0000313" key="3">
    <source>
        <dbReference type="EMBL" id="SPO07476.1"/>
    </source>
</evidence>